<evidence type="ECO:0000256" key="9">
    <source>
        <dbReference type="ARBA" id="ARBA00022741"/>
    </source>
</evidence>
<keyword evidence="11" id="KW-0114">cAMP</keyword>
<feature type="region of interest" description="Disordered" evidence="14">
    <location>
        <begin position="1"/>
        <end position="32"/>
    </location>
</feature>
<dbReference type="Proteomes" id="UP000321570">
    <property type="component" value="Unassembled WGS sequence"/>
</dbReference>
<dbReference type="AlphaFoldDB" id="A0A564Y435"/>
<keyword evidence="8" id="KW-0677">Repeat</keyword>
<dbReference type="InterPro" id="IPR050503">
    <property type="entry name" value="cAMP-dep_PK_reg_su-like"/>
</dbReference>
<keyword evidence="4" id="KW-1003">Cell membrane</keyword>
<dbReference type="PANTHER" id="PTHR11635">
    <property type="entry name" value="CAMP-DEPENDENT PROTEIN KINASE REGULATORY CHAIN"/>
    <property type="match status" value="1"/>
</dbReference>
<dbReference type="PROSITE" id="PS00888">
    <property type="entry name" value="CNMP_BINDING_1"/>
    <property type="match status" value="1"/>
</dbReference>
<keyword evidence="5" id="KW-0963">Cytoplasm</keyword>
<proteinExistence type="inferred from homology"/>
<dbReference type="InterPro" id="IPR018490">
    <property type="entry name" value="cNMP-bd_dom_sf"/>
</dbReference>
<evidence type="ECO:0000256" key="4">
    <source>
        <dbReference type="ARBA" id="ARBA00022475"/>
    </source>
</evidence>
<protein>
    <recommendedName>
        <fullName evidence="13">cAMP-dependent protein kinase type II-alpha regulatory subunit</fullName>
    </recommendedName>
</protein>
<keyword evidence="7" id="KW-0116">cAMP-binding</keyword>
<comment type="similarity">
    <text evidence="3">Belongs to the cAMP-dependent kinase regulatory chain family.</text>
</comment>
<keyword evidence="10" id="KW-0472">Membrane</keyword>
<dbReference type="GO" id="GO:0005829">
    <property type="term" value="C:cytosol"/>
    <property type="evidence" value="ECO:0007669"/>
    <property type="project" value="TreeGrafter"/>
</dbReference>
<evidence type="ECO:0000259" key="15">
    <source>
        <dbReference type="PROSITE" id="PS50042"/>
    </source>
</evidence>
<evidence type="ECO:0000256" key="7">
    <source>
        <dbReference type="ARBA" id="ARBA00022566"/>
    </source>
</evidence>
<evidence type="ECO:0000256" key="8">
    <source>
        <dbReference type="ARBA" id="ARBA00022737"/>
    </source>
</evidence>
<evidence type="ECO:0000256" key="12">
    <source>
        <dbReference type="ARBA" id="ARBA00037198"/>
    </source>
</evidence>
<dbReference type="CDD" id="cd12083">
    <property type="entry name" value="DD_cGKI"/>
    <property type="match status" value="1"/>
</dbReference>
<feature type="non-terminal residue" evidence="16">
    <location>
        <position position="297"/>
    </location>
</feature>
<name>A0A564Y435_HYMDI</name>
<dbReference type="SMART" id="SM00100">
    <property type="entry name" value="cNMP"/>
    <property type="match status" value="1"/>
</dbReference>
<evidence type="ECO:0000256" key="6">
    <source>
        <dbReference type="ARBA" id="ARBA00022553"/>
    </source>
</evidence>
<reference evidence="16 17" key="1">
    <citation type="submission" date="2019-07" db="EMBL/GenBank/DDBJ databases">
        <authorList>
            <person name="Jastrzebski P J."/>
            <person name="Paukszto L."/>
            <person name="Jastrzebski P J."/>
        </authorList>
    </citation>
    <scope>NUCLEOTIDE SEQUENCE [LARGE SCALE GENOMIC DNA]</scope>
    <source>
        <strain evidence="16 17">WMS-il1</strain>
    </source>
</reference>
<feature type="compositionally biased region" description="Polar residues" evidence="14">
    <location>
        <begin position="1"/>
        <end position="27"/>
    </location>
</feature>
<dbReference type="GO" id="GO:0005886">
    <property type="term" value="C:plasma membrane"/>
    <property type="evidence" value="ECO:0007669"/>
    <property type="project" value="UniProtKB-SubCell"/>
</dbReference>
<keyword evidence="17" id="KW-1185">Reference proteome</keyword>
<dbReference type="Pfam" id="PF00027">
    <property type="entry name" value="cNMP_binding"/>
    <property type="match status" value="1"/>
</dbReference>
<keyword evidence="9" id="KW-0547">Nucleotide-binding</keyword>
<dbReference type="EMBL" id="CABIJS010000066">
    <property type="protein sequence ID" value="VUZ41739.1"/>
    <property type="molecule type" value="Genomic_DNA"/>
</dbReference>
<dbReference type="GO" id="GO:0034236">
    <property type="term" value="F:protein kinase A catalytic subunit binding"/>
    <property type="evidence" value="ECO:0007669"/>
    <property type="project" value="TreeGrafter"/>
</dbReference>
<dbReference type="InterPro" id="IPR000595">
    <property type="entry name" value="cNMP-bd_dom"/>
</dbReference>
<feature type="region of interest" description="Disordered" evidence="14">
    <location>
        <begin position="121"/>
        <end position="151"/>
    </location>
</feature>
<feature type="domain" description="Cyclic nucleotide-binding" evidence="15">
    <location>
        <begin position="190"/>
        <end position="297"/>
    </location>
</feature>
<evidence type="ECO:0000256" key="11">
    <source>
        <dbReference type="ARBA" id="ARBA00023149"/>
    </source>
</evidence>
<dbReference type="GO" id="GO:0005952">
    <property type="term" value="C:cAMP-dependent protein kinase complex"/>
    <property type="evidence" value="ECO:0007669"/>
    <property type="project" value="InterPro"/>
</dbReference>
<dbReference type="CDD" id="cd00038">
    <property type="entry name" value="CAP_ED"/>
    <property type="match status" value="1"/>
</dbReference>
<dbReference type="GO" id="GO:0004862">
    <property type="term" value="F:cAMP-dependent protein kinase inhibitor activity"/>
    <property type="evidence" value="ECO:0007669"/>
    <property type="project" value="TreeGrafter"/>
</dbReference>
<evidence type="ECO:0000256" key="3">
    <source>
        <dbReference type="ARBA" id="ARBA00005753"/>
    </source>
</evidence>
<feature type="region of interest" description="Disordered" evidence="14">
    <location>
        <begin position="52"/>
        <end position="78"/>
    </location>
</feature>
<dbReference type="FunFam" id="2.60.120.10:FF:000072">
    <property type="entry name" value="cGMP-dependent protein kinase"/>
    <property type="match status" value="1"/>
</dbReference>
<dbReference type="Gene3D" id="2.60.120.10">
    <property type="entry name" value="Jelly Rolls"/>
    <property type="match status" value="1"/>
</dbReference>
<evidence type="ECO:0000256" key="14">
    <source>
        <dbReference type="SAM" id="MobiDB-lite"/>
    </source>
</evidence>
<dbReference type="PROSITE" id="PS50042">
    <property type="entry name" value="CNMP_BINDING_3"/>
    <property type="match status" value="1"/>
</dbReference>
<dbReference type="Gene3D" id="1.20.5.490">
    <property type="entry name" value="Single helix bin"/>
    <property type="match status" value="1"/>
</dbReference>
<evidence type="ECO:0000313" key="16">
    <source>
        <dbReference type="EMBL" id="VUZ41739.1"/>
    </source>
</evidence>
<sequence>MASTHSQQQDQSRPLDTSLNSDHQNPSQPLPNKIFSRIRNLAVNFGHSSGMIRGDSQDLHLSTSSAASPGRDVKQPMKSPHILERDEIISDLRRQLVNKDQEIAFLMSELDKYQSVFNQKSSGLGMGRQRGAKPGIGSMEMEADGPRKRGIGISAEPRALKVDEMEHPTHYPKTSKTREVLNQAILENDFMKNLDTSQVVEIVECMYSVKFAPNSTIIREGELGSVVYVMEEGSIEVTRDGNPLRVISHPTVFGELAILYNCMRTATVKAITPCSLWAIDRKSFQAIMMKTGILKHQ</sequence>
<dbReference type="InterPro" id="IPR014710">
    <property type="entry name" value="RmlC-like_jellyroll"/>
</dbReference>
<accession>A0A564Y435</accession>
<organism evidence="16 17">
    <name type="scientific">Hymenolepis diminuta</name>
    <name type="common">Rat tapeworm</name>
    <dbReference type="NCBI Taxonomy" id="6216"/>
    <lineage>
        <taxon>Eukaryota</taxon>
        <taxon>Metazoa</taxon>
        <taxon>Spiralia</taxon>
        <taxon>Lophotrochozoa</taxon>
        <taxon>Platyhelminthes</taxon>
        <taxon>Cestoda</taxon>
        <taxon>Eucestoda</taxon>
        <taxon>Cyclophyllidea</taxon>
        <taxon>Hymenolepididae</taxon>
        <taxon>Hymenolepis</taxon>
    </lineage>
</organism>
<evidence type="ECO:0000256" key="2">
    <source>
        <dbReference type="ARBA" id="ARBA00004496"/>
    </source>
</evidence>
<gene>
    <name evidence="16" type="ORF">WMSIL1_LOCUS2538</name>
</gene>
<dbReference type="PROSITE" id="PS00889">
    <property type="entry name" value="CNMP_BINDING_2"/>
    <property type="match status" value="1"/>
</dbReference>
<comment type="subcellular location">
    <subcellularLocation>
        <location evidence="1">Cell membrane</location>
    </subcellularLocation>
    <subcellularLocation>
        <location evidence="2">Cytoplasm</location>
    </subcellularLocation>
</comment>
<keyword evidence="6" id="KW-0597">Phosphoprotein</keyword>
<evidence type="ECO:0000313" key="17">
    <source>
        <dbReference type="Proteomes" id="UP000321570"/>
    </source>
</evidence>
<dbReference type="InterPro" id="IPR018488">
    <property type="entry name" value="cNMP-bd_CS"/>
</dbReference>
<evidence type="ECO:0000256" key="10">
    <source>
        <dbReference type="ARBA" id="ARBA00023136"/>
    </source>
</evidence>
<evidence type="ECO:0000256" key="1">
    <source>
        <dbReference type="ARBA" id="ARBA00004236"/>
    </source>
</evidence>
<evidence type="ECO:0000256" key="13">
    <source>
        <dbReference type="ARBA" id="ARBA00041039"/>
    </source>
</evidence>
<dbReference type="SUPFAM" id="SSF51206">
    <property type="entry name" value="cAMP-binding domain-like"/>
    <property type="match status" value="1"/>
</dbReference>
<comment type="function">
    <text evidence="12">Regulatory subunit of the cAMP-dependent protein kinases involved in cAMP signaling in cells. Type II regulatory chains mediate membrane association by binding to anchoring proteins, including the MAP2 kinase.</text>
</comment>
<dbReference type="PANTHER" id="PTHR11635:SF153">
    <property type="entry name" value="CAMP-DEPENDENT PROTEIN KINASE TYPE II-ALPHA REGULATORY SUBUNIT"/>
    <property type="match status" value="1"/>
</dbReference>
<evidence type="ECO:0000256" key="5">
    <source>
        <dbReference type="ARBA" id="ARBA00022490"/>
    </source>
</evidence>
<dbReference type="GO" id="GO:0030552">
    <property type="term" value="F:cAMP binding"/>
    <property type="evidence" value="ECO:0007669"/>
    <property type="project" value="UniProtKB-KW"/>
</dbReference>